<feature type="active site" description="Nucleophile" evidence="2">
    <location>
        <position position="38"/>
    </location>
</feature>
<sequence>MNLSFSGSGFLLAFHIGVANYFRRQGYISAKSRFAGASGGSLVAASLAYDVPMANVLDETKNTARSIHEDLKKKKMFNLSSYVNKHIGALFPEDLPIHDFPRLVIATTQVWPRVRTVHWTDFPNKDFLADRMLLSCHVPWYFDGTPARRIDGKEWHADGGLLCFVPEVEDHVKVSIIPMPWDRKTISPALIPNFPISSARLLQWALLPPSNEMLDKIVSLGEEAAEIWDVSRSQGDSVAA</sequence>
<feature type="domain" description="PNPLA" evidence="3">
    <location>
        <begin position="3"/>
        <end position="171"/>
    </location>
</feature>
<dbReference type="GO" id="GO:0004806">
    <property type="term" value="F:triacylglycerol lipase activity"/>
    <property type="evidence" value="ECO:0007669"/>
    <property type="project" value="TreeGrafter"/>
</dbReference>
<evidence type="ECO:0000256" key="1">
    <source>
        <dbReference type="ARBA" id="ARBA00023098"/>
    </source>
</evidence>
<feature type="short sequence motif" description="GXSXG" evidence="2">
    <location>
        <begin position="36"/>
        <end position="40"/>
    </location>
</feature>
<keyword evidence="2" id="KW-0442">Lipid degradation</keyword>
<dbReference type="InterPro" id="IPR033562">
    <property type="entry name" value="PLPL"/>
</dbReference>
<evidence type="ECO:0000259" key="3">
    <source>
        <dbReference type="PROSITE" id="PS51635"/>
    </source>
</evidence>
<dbReference type="Gene3D" id="3.40.1090.10">
    <property type="entry name" value="Cytosolic phospholipase A2 catalytic domain"/>
    <property type="match status" value="1"/>
</dbReference>
<dbReference type="AlphaFoldDB" id="A0A6G0XVE1"/>
<reference evidence="4 5" key="1">
    <citation type="submission" date="2019-07" db="EMBL/GenBank/DDBJ databases">
        <title>Genomics analysis of Aphanomyces spp. identifies a new class of oomycete effector associated with host adaptation.</title>
        <authorList>
            <person name="Gaulin E."/>
        </authorList>
    </citation>
    <scope>NUCLEOTIDE SEQUENCE [LARGE SCALE GENOMIC DNA]</scope>
    <source>
        <strain evidence="4 5">ATCC 201684</strain>
    </source>
</reference>
<proteinExistence type="predicted"/>
<keyword evidence="2" id="KW-0378">Hydrolase</keyword>
<comment type="caution">
    <text evidence="4">The sequence shown here is derived from an EMBL/GenBank/DDBJ whole genome shotgun (WGS) entry which is preliminary data.</text>
</comment>
<dbReference type="GO" id="GO:0019433">
    <property type="term" value="P:triglyceride catabolic process"/>
    <property type="evidence" value="ECO:0007669"/>
    <property type="project" value="TreeGrafter"/>
</dbReference>
<dbReference type="Proteomes" id="UP000481153">
    <property type="component" value="Unassembled WGS sequence"/>
</dbReference>
<evidence type="ECO:0000313" key="4">
    <source>
        <dbReference type="EMBL" id="KAF0744633.1"/>
    </source>
</evidence>
<dbReference type="EMBL" id="VJMJ01000009">
    <property type="protein sequence ID" value="KAF0744633.1"/>
    <property type="molecule type" value="Genomic_DNA"/>
</dbReference>
<dbReference type="GO" id="GO:0055088">
    <property type="term" value="P:lipid homeostasis"/>
    <property type="evidence" value="ECO:0007669"/>
    <property type="project" value="TreeGrafter"/>
</dbReference>
<keyword evidence="1 2" id="KW-0443">Lipid metabolism</keyword>
<dbReference type="GO" id="GO:0005811">
    <property type="term" value="C:lipid droplet"/>
    <property type="evidence" value="ECO:0007669"/>
    <property type="project" value="TreeGrafter"/>
</dbReference>
<dbReference type="Pfam" id="PF01734">
    <property type="entry name" value="Patatin"/>
    <property type="match status" value="1"/>
</dbReference>
<evidence type="ECO:0000256" key="2">
    <source>
        <dbReference type="PROSITE-ProRule" id="PRU01161"/>
    </source>
</evidence>
<accession>A0A6G0XVE1</accession>
<dbReference type="PROSITE" id="PS51635">
    <property type="entry name" value="PNPLA"/>
    <property type="match status" value="1"/>
</dbReference>
<organism evidence="4 5">
    <name type="scientific">Aphanomyces euteiches</name>
    <dbReference type="NCBI Taxonomy" id="100861"/>
    <lineage>
        <taxon>Eukaryota</taxon>
        <taxon>Sar</taxon>
        <taxon>Stramenopiles</taxon>
        <taxon>Oomycota</taxon>
        <taxon>Saprolegniomycetes</taxon>
        <taxon>Saprolegniales</taxon>
        <taxon>Verrucalvaceae</taxon>
        <taxon>Aphanomyces</taxon>
    </lineage>
</organism>
<dbReference type="GO" id="GO:0005737">
    <property type="term" value="C:cytoplasm"/>
    <property type="evidence" value="ECO:0007669"/>
    <property type="project" value="TreeGrafter"/>
</dbReference>
<dbReference type="SUPFAM" id="SSF52151">
    <property type="entry name" value="FabD/lysophospholipase-like"/>
    <property type="match status" value="1"/>
</dbReference>
<dbReference type="InterPro" id="IPR002641">
    <property type="entry name" value="PNPLA_dom"/>
</dbReference>
<dbReference type="PANTHER" id="PTHR12406">
    <property type="entry name" value="CALCIUM-INDEPENDENT PHOSPHOLIPASE A2 IPLA2 -RELATED"/>
    <property type="match status" value="1"/>
</dbReference>
<evidence type="ECO:0000313" key="5">
    <source>
        <dbReference type="Proteomes" id="UP000481153"/>
    </source>
</evidence>
<gene>
    <name evidence="4" type="ORF">Ae201684_001097</name>
</gene>
<keyword evidence="5" id="KW-1185">Reference proteome</keyword>
<feature type="active site" description="Proton acceptor" evidence="2">
    <location>
        <position position="158"/>
    </location>
</feature>
<dbReference type="GO" id="GO:0016020">
    <property type="term" value="C:membrane"/>
    <property type="evidence" value="ECO:0007669"/>
    <property type="project" value="TreeGrafter"/>
</dbReference>
<comment type="caution">
    <text evidence="2">Lacks conserved residue(s) required for the propagation of feature annotation.</text>
</comment>
<dbReference type="InterPro" id="IPR016035">
    <property type="entry name" value="Acyl_Trfase/lysoPLipase"/>
</dbReference>
<feature type="short sequence motif" description="DGA/G" evidence="2">
    <location>
        <begin position="158"/>
        <end position="160"/>
    </location>
</feature>
<name>A0A6G0XVE1_9STRA</name>
<dbReference type="PANTHER" id="PTHR12406:SF7">
    <property type="entry name" value="PATATIN-LIKE PHOSPHOLIPASE DOMAIN-CONTAINING PROTEIN 4"/>
    <property type="match status" value="1"/>
</dbReference>
<dbReference type="VEuPathDB" id="FungiDB:AeMF1_001607"/>
<protein>
    <recommendedName>
        <fullName evidence="3">PNPLA domain-containing protein</fullName>
    </recommendedName>
</protein>